<feature type="transmembrane region" description="Helical" evidence="9">
    <location>
        <begin position="12"/>
        <end position="34"/>
    </location>
</feature>
<evidence type="ECO:0000313" key="11">
    <source>
        <dbReference type="Proteomes" id="UP000051378"/>
    </source>
</evidence>
<evidence type="ECO:0000256" key="9">
    <source>
        <dbReference type="SAM" id="Phobius"/>
    </source>
</evidence>
<dbReference type="Proteomes" id="UP000051378">
    <property type="component" value="Unassembled WGS sequence"/>
</dbReference>
<evidence type="ECO:0000256" key="1">
    <source>
        <dbReference type="ARBA" id="ARBA00004651"/>
    </source>
</evidence>
<evidence type="ECO:0000256" key="5">
    <source>
        <dbReference type="ARBA" id="ARBA00022692"/>
    </source>
</evidence>
<protein>
    <recommendedName>
        <fullName evidence="8">Biotin transporter</fullName>
    </recommendedName>
</protein>
<dbReference type="PIRSF" id="PIRSF016661">
    <property type="entry name" value="BioY"/>
    <property type="match status" value="1"/>
</dbReference>
<gene>
    <name evidence="10" type="ORF">FC86_GL000574</name>
</gene>
<dbReference type="Pfam" id="PF02632">
    <property type="entry name" value="BioY"/>
    <property type="match status" value="1"/>
</dbReference>
<dbReference type="PATRIC" id="fig|1423744.4.peg.590"/>
<feature type="transmembrane region" description="Helical" evidence="9">
    <location>
        <begin position="90"/>
        <end position="114"/>
    </location>
</feature>
<dbReference type="PANTHER" id="PTHR34295:SF4">
    <property type="entry name" value="BIOTIN TRANSPORTER BIOY-RELATED"/>
    <property type="match status" value="1"/>
</dbReference>
<evidence type="ECO:0000256" key="4">
    <source>
        <dbReference type="ARBA" id="ARBA00022475"/>
    </source>
</evidence>
<proteinExistence type="inferred from homology"/>
<dbReference type="OrthoDB" id="9803495at2"/>
<keyword evidence="11" id="KW-1185">Reference proteome</keyword>
<feature type="transmembrane region" description="Helical" evidence="9">
    <location>
        <begin position="159"/>
        <end position="180"/>
    </location>
</feature>
<keyword evidence="6 9" id="KW-1133">Transmembrane helix</keyword>
<organism evidence="10 11">
    <name type="scientific">Holzapfeliella floricola DSM 23037 = JCM 16512</name>
    <dbReference type="NCBI Taxonomy" id="1423744"/>
    <lineage>
        <taxon>Bacteria</taxon>
        <taxon>Bacillati</taxon>
        <taxon>Bacillota</taxon>
        <taxon>Bacilli</taxon>
        <taxon>Lactobacillales</taxon>
        <taxon>Lactobacillaceae</taxon>
        <taxon>Holzapfeliella</taxon>
    </lineage>
</organism>
<dbReference type="InterPro" id="IPR003784">
    <property type="entry name" value="BioY"/>
</dbReference>
<dbReference type="STRING" id="1423744.FC86_GL000574"/>
<dbReference type="GO" id="GO:0005886">
    <property type="term" value="C:plasma membrane"/>
    <property type="evidence" value="ECO:0007669"/>
    <property type="project" value="UniProtKB-SubCell"/>
</dbReference>
<evidence type="ECO:0000256" key="6">
    <source>
        <dbReference type="ARBA" id="ARBA00022989"/>
    </source>
</evidence>
<sequence>MLSKFYTNLGGFMTIKDVTYTALFTALIIVLGVFPPISIAILPVPLVIQNFGVLLAAMILGPKRGTLSVFIFLVLVALGLPFLTGGRGGFGVFFGATSGYLIAWLGMPLVIGLVRRLFGQSDKWYATFASLIVGGISFADIIGSVGISLVSSIPYFKALSSNIVFLPGDLVKVVLTLIIYQRVKKHI</sequence>
<evidence type="ECO:0000256" key="8">
    <source>
        <dbReference type="PIRNR" id="PIRNR016661"/>
    </source>
</evidence>
<evidence type="ECO:0000256" key="3">
    <source>
        <dbReference type="ARBA" id="ARBA00022448"/>
    </source>
</evidence>
<comment type="similarity">
    <text evidence="2 8">Belongs to the BioY family.</text>
</comment>
<dbReference type="EMBL" id="AYZL01000019">
    <property type="protein sequence ID" value="KRN04044.1"/>
    <property type="molecule type" value="Genomic_DNA"/>
</dbReference>
<keyword evidence="4 8" id="KW-1003">Cell membrane</keyword>
<feature type="transmembrane region" description="Helical" evidence="9">
    <location>
        <begin position="67"/>
        <end position="84"/>
    </location>
</feature>
<keyword evidence="5 9" id="KW-0812">Transmembrane</keyword>
<evidence type="ECO:0000313" key="10">
    <source>
        <dbReference type="EMBL" id="KRN04044.1"/>
    </source>
</evidence>
<comment type="caution">
    <text evidence="10">The sequence shown here is derived from an EMBL/GenBank/DDBJ whole genome shotgun (WGS) entry which is preliminary data.</text>
</comment>
<feature type="transmembrane region" description="Helical" evidence="9">
    <location>
        <begin position="126"/>
        <end position="153"/>
    </location>
</feature>
<evidence type="ECO:0000256" key="7">
    <source>
        <dbReference type="ARBA" id="ARBA00023136"/>
    </source>
</evidence>
<dbReference type="AlphaFoldDB" id="A0A0R2DU45"/>
<name>A0A0R2DU45_9LACO</name>
<dbReference type="PANTHER" id="PTHR34295">
    <property type="entry name" value="BIOTIN TRANSPORTER BIOY"/>
    <property type="match status" value="1"/>
</dbReference>
<accession>A0A0R2DU45</accession>
<evidence type="ECO:0000256" key="2">
    <source>
        <dbReference type="ARBA" id="ARBA00010692"/>
    </source>
</evidence>
<comment type="subcellular location">
    <subcellularLocation>
        <location evidence="1 8">Cell membrane</location>
        <topology evidence="1 8">Multi-pass membrane protein</topology>
    </subcellularLocation>
</comment>
<keyword evidence="3 8" id="KW-0813">Transport</keyword>
<keyword evidence="7 8" id="KW-0472">Membrane</keyword>
<dbReference type="GO" id="GO:0015225">
    <property type="term" value="F:biotin transmembrane transporter activity"/>
    <property type="evidence" value="ECO:0007669"/>
    <property type="project" value="UniProtKB-UniRule"/>
</dbReference>
<feature type="transmembrane region" description="Helical" evidence="9">
    <location>
        <begin position="40"/>
        <end position="60"/>
    </location>
</feature>
<reference evidence="10 11" key="1">
    <citation type="journal article" date="2015" name="Genome Announc.">
        <title>Expanding the biotechnology potential of lactobacilli through comparative genomics of 213 strains and associated genera.</title>
        <authorList>
            <person name="Sun Z."/>
            <person name="Harris H.M."/>
            <person name="McCann A."/>
            <person name="Guo C."/>
            <person name="Argimon S."/>
            <person name="Zhang W."/>
            <person name="Yang X."/>
            <person name="Jeffery I.B."/>
            <person name="Cooney J.C."/>
            <person name="Kagawa T.F."/>
            <person name="Liu W."/>
            <person name="Song Y."/>
            <person name="Salvetti E."/>
            <person name="Wrobel A."/>
            <person name="Rasinkangas P."/>
            <person name="Parkhill J."/>
            <person name="Rea M.C."/>
            <person name="O'Sullivan O."/>
            <person name="Ritari J."/>
            <person name="Douillard F.P."/>
            <person name="Paul Ross R."/>
            <person name="Yang R."/>
            <person name="Briner A.E."/>
            <person name="Felis G.E."/>
            <person name="de Vos W.M."/>
            <person name="Barrangou R."/>
            <person name="Klaenhammer T.R."/>
            <person name="Caufield P.W."/>
            <person name="Cui Y."/>
            <person name="Zhang H."/>
            <person name="O'Toole P.W."/>
        </authorList>
    </citation>
    <scope>NUCLEOTIDE SEQUENCE [LARGE SCALE GENOMIC DNA]</scope>
    <source>
        <strain evidence="10 11">DSM 23037</strain>
    </source>
</reference>
<dbReference type="Gene3D" id="1.10.1760.20">
    <property type="match status" value="1"/>
</dbReference>